<name>A0A8T2SEX6_CERRI</name>
<dbReference type="EMBL" id="CM035425">
    <property type="protein sequence ID" value="KAH7331420.1"/>
    <property type="molecule type" value="Genomic_DNA"/>
</dbReference>
<keyword evidence="7" id="KW-1185">Reference proteome</keyword>
<dbReference type="GO" id="GO:0001669">
    <property type="term" value="C:acrosomal vesicle"/>
    <property type="evidence" value="ECO:0007669"/>
    <property type="project" value="UniProtKB-SubCell"/>
</dbReference>
<evidence type="ECO:0000256" key="4">
    <source>
        <dbReference type="ARBA" id="ARBA00039854"/>
    </source>
</evidence>
<sequence length="249" mass="28459">MSVASASSESDDYCSLGRDISWKAKDRLADKNGFRHNVYWVTGDLYRGYWSRNKKDGNGIHTYRNGDRYEGHWRNGKRDGQGTLWLAVNGKYQASYRGAWKNGKWHGKGTLYGENGEIYEGEFENGERCGTGKQTYWCEDLDTYEVYIGQWSHNKRNGNGILHMVNGDTYEGSYKDDMKEGKGVLYYKDNCSRYEGLWHADVPICGTYIRGDKNGMKALPLLEMKDSSSLAMDIVNECIEHLKKVNSDA</sequence>
<dbReference type="PANTHER" id="PTHR46511:SF1">
    <property type="entry name" value="MORN REPEAT-CONTAINING PROTEIN 3"/>
    <property type="match status" value="1"/>
</dbReference>
<protein>
    <recommendedName>
        <fullName evidence="4">MORN repeat-containing protein 3</fullName>
    </recommendedName>
</protein>
<dbReference type="SUPFAM" id="SSF82185">
    <property type="entry name" value="Histone H3 K4-specific methyltransferase SET7/9 N-terminal domain"/>
    <property type="match status" value="2"/>
</dbReference>
<keyword evidence="2" id="KW-0677">Repeat</keyword>
<dbReference type="EMBL" id="CM035425">
    <property type="protein sequence ID" value="KAH7331419.1"/>
    <property type="molecule type" value="Genomic_DNA"/>
</dbReference>
<keyword evidence="3" id="KW-0968">Cytoplasmic vesicle</keyword>
<evidence type="ECO:0000313" key="6">
    <source>
        <dbReference type="EMBL" id="KAH7331419.1"/>
    </source>
</evidence>
<gene>
    <name evidence="6" type="ORF">KP509_20G032000</name>
</gene>
<evidence type="ECO:0000256" key="2">
    <source>
        <dbReference type="ARBA" id="ARBA00022737"/>
    </source>
</evidence>
<dbReference type="EMBL" id="CM035425">
    <property type="protein sequence ID" value="KAH7331421.1"/>
    <property type="molecule type" value="Genomic_DNA"/>
</dbReference>
<dbReference type="Gene3D" id="2.20.110.10">
    <property type="entry name" value="Histone H3 K4-specific methyltransferase SET7/9 N-terminal domain"/>
    <property type="match status" value="3"/>
</dbReference>
<dbReference type="OrthoDB" id="270720at2759"/>
<evidence type="ECO:0000256" key="5">
    <source>
        <dbReference type="ARBA" id="ARBA00045851"/>
    </source>
</evidence>
<evidence type="ECO:0000256" key="3">
    <source>
        <dbReference type="ARBA" id="ARBA00023329"/>
    </source>
</evidence>
<proteinExistence type="predicted"/>
<comment type="function">
    <text evidence="5">Assembles a suppression complex (suppresome) by tethering SIRT1 and MDM2 to regulate composite modifications of p53/TP53. Confers both deacetylation-mediated functional inactivation, by SIRT1, and ubiquitination-dependent degradation, by MDM2, of p53/TP53, promoting a proliferative and cell survival behaviors. May play a role in the regulation of spermatogenesis.</text>
</comment>
<dbReference type="Proteomes" id="UP000825935">
    <property type="component" value="Chromosome 20"/>
</dbReference>
<evidence type="ECO:0000313" key="7">
    <source>
        <dbReference type="Proteomes" id="UP000825935"/>
    </source>
</evidence>
<dbReference type="Pfam" id="PF02493">
    <property type="entry name" value="MORN"/>
    <property type="match status" value="6"/>
</dbReference>
<dbReference type="SMART" id="SM00698">
    <property type="entry name" value="MORN"/>
    <property type="match status" value="7"/>
</dbReference>
<reference evidence="6" key="1">
    <citation type="submission" date="2021-08" db="EMBL/GenBank/DDBJ databases">
        <title>WGS assembly of Ceratopteris richardii.</title>
        <authorList>
            <person name="Marchant D.B."/>
            <person name="Chen G."/>
            <person name="Jenkins J."/>
            <person name="Shu S."/>
            <person name="Leebens-Mack J."/>
            <person name="Grimwood J."/>
            <person name="Schmutz J."/>
            <person name="Soltis P."/>
            <person name="Soltis D."/>
            <person name="Chen Z.-H."/>
        </authorList>
    </citation>
    <scope>NUCLEOTIDE SEQUENCE</scope>
    <source>
        <strain evidence="6">Whitten #5841</strain>
        <tissue evidence="6">Leaf</tissue>
    </source>
</reference>
<dbReference type="AlphaFoldDB" id="A0A8T2SEX6"/>
<dbReference type="PANTHER" id="PTHR46511">
    <property type="entry name" value="MORN REPEAT-CONTAINING PROTEIN 3"/>
    <property type="match status" value="1"/>
</dbReference>
<dbReference type="GO" id="GO:0016020">
    <property type="term" value="C:membrane"/>
    <property type="evidence" value="ECO:0007669"/>
    <property type="project" value="UniProtKB-ARBA"/>
</dbReference>
<comment type="caution">
    <text evidence="6">The sequence shown here is derived from an EMBL/GenBank/DDBJ whole genome shotgun (WGS) entry which is preliminary data.</text>
</comment>
<organism evidence="6 7">
    <name type="scientific">Ceratopteris richardii</name>
    <name type="common">Triangle waterfern</name>
    <dbReference type="NCBI Taxonomy" id="49495"/>
    <lineage>
        <taxon>Eukaryota</taxon>
        <taxon>Viridiplantae</taxon>
        <taxon>Streptophyta</taxon>
        <taxon>Embryophyta</taxon>
        <taxon>Tracheophyta</taxon>
        <taxon>Polypodiopsida</taxon>
        <taxon>Polypodiidae</taxon>
        <taxon>Polypodiales</taxon>
        <taxon>Pteridineae</taxon>
        <taxon>Pteridaceae</taxon>
        <taxon>Parkerioideae</taxon>
        <taxon>Ceratopteris</taxon>
    </lineage>
</organism>
<accession>A0A8T2SEX6</accession>
<dbReference type="InterPro" id="IPR003409">
    <property type="entry name" value="MORN"/>
</dbReference>
<dbReference type="OMA" id="CGIMIDF"/>
<comment type="subcellular location">
    <subcellularLocation>
        <location evidence="1">Cytoplasmic vesicle</location>
        <location evidence="1">Secretory vesicle</location>
        <location evidence="1">Acrosome</location>
    </subcellularLocation>
</comment>
<evidence type="ECO:0000256" key="1">
    <source>
        <dbReference type="ARBA" id="ARBA00004218"/>
    </source>
</evidence>
<dbReference type="InterPro" id="IPR052472">
    <property type="entry name" value="MORN3"/>
</dbReference>